<feature type="region of interest" description="Disordered" evidence="1">
    <location>
        <begin position="269"/>
        <end position="298"/>
    </location>
</feature>
<reference evidence="2 3" key="1">
    <citation type="journal article" date="2015" name="Stand. Genomic Sci.">
        <title>Complete genome sequence and description of Salinispira pacifica gen. nov., sp. nov., a novel spirochaete isolated form a hypersaline microbial mat.</title>
        <authorList>
            <person name="Ben Hania W."/>
            <person name="Joseph M."/>
            <person name="Schumann P."/>
            <person name="Bunk B."/>
            <person name="Fiebig A."/>
            <person name="Sproer C."/>
            <person name="Klenk H.P."/>
            <person name="Fardeau M.L."/>
            <person name="Spring S."/>
        </authorList>
    </citation>
    <scope>NUCLEOTIDE SEQUENCE [LARGE SCALE GENOMIC DNA]</scope>
    <source>
        <strain evidence="2 3">L21-RPul-D2</strain>
    </source>
</reference>
<gene>
    <name evidence="2" type="ORF">L21SP2_0720</name>
</gene>
<feature type="compositionally biased region" description="Basic and acidic residues" evidence="1">
    <location>
        <begin position="162"/>
        <end position="176"/>
    </location>
</feature>
<dbReference type="AlphaFoldDB" id="V5WET9"/>
<evidence type="ECO:0000313" key="2">
    <source>
        <dbReference type="EMBL" id="AHC14145.1"/>
    </source>
</evidence>
<evidence type="ECO:0000313" key="3">
    <source>
        <dbReference type="Proteomes" id="UP000018680"/>
    </source>
</evidence>
<dbReference type="STRING" id="1307761.L21SP2_0720"/>
<keyword evidence="3" id="KW-1185">Reference proteome</keyword>
<dbReference type="Proteomes" id="UP000018680">
    <property type="component" value="Chromosome"/>
</dbReference>
<feature type="compositionally biased region" description="Basic and acidic residues" evidence="1">
    <location>
        <begin position="289"/>
        <end position="298"/>
    </location>
</feature>
<organism evidence="2 3">
    <name type="scientific">Salinispira pacifica</name>
    <dbReference type="NCBI Taxonomy" id="1307761"/>
    <lineage>
        <taxon>Bacteria</taxon>
        <taxon>Pseudomonadati</taxon>
        <taxon>Spirochaetota</taxon>
        <taxon>Spirochaetia</taxon>
        <taxon>Spirochaetales</taxon>
        <taxon>Spirochaetaceae</taxon>
        <taxon>Salinispira</taxon>
    </lineage>
</organism>
<evidence type="ECO:0000256" key="1">
    <source>
        <dbReference type="SAM" id="MobiDB-lite"/>
    </source>
</evidence>
<feature type="region of interest" description="Disordered" evidence="1">
    <location>
        <begin position="98"/>
        <end position="150"/>
    </location>
</feature>
<dbReference type="OrthoDB" id="371324at2"/>
<sequence>MQHLIDNFPPGELLHIVSVANKHRLLTTEDKRYLIALRMSAPYADGNYRIEDSKKEEFPRVFEDFLTGLETGAGCGEEGCSICNRFQVLKSHTEAARPENGFTENARPENGGQDTAAASAADEPSSAMSSYTMEPEEDELARPEDISISQARTKMALKRREERLAKTRERRNQEGRNRKKVKVKMKRNDAARQTADSSADPEPAVTRHESDALPAEGASATSSGEGLKTDIQTLLREAAAVDAEALSARNLLEYAEECRRLMSLAAEQLDSSNAEQQPDYAPEDESDWLENRRMYASA</sequence>
<feature type="compositionally biased region" description="Low complexity" evidence="1">
    <location>
        <begin position="116"/>
        <end position="130"/>
    </location>
</feature>
<accession>V5WET9</accession>
<protein>
    <submittedName>
        <fullName evidence="2">Uncharacterized protein</fullName>
    </submittedName>
</protein>
<dbReference type="KEGG" id="slr:L21SP2_0720"/>
<name>V5WET9_9SPIO</name>
<proteinExistence type="predicted"/>
<dbReference type="HOGENOM" id="CLU_933486_0_0_12"/>
<feature type="region of interest" description="Disordered" evidence="1">
    <location>
        <begin position="162"/>
        <end position="226"/>
    </location>
</feature>
<dbReference type="EMBL" id="CP006939">
    <property type="protein sequence ID" value="AHC14145.1"/>
    <property type="molecule type" value="Genomic_DNA"/>
</dbReference>
<dbReference type="RefSeq" id="WP_024267076.1">
    <property type="nucleotide sequence ID" value="NC_023035.1"/>
</dbReference>